<dbReference type="PANTHER" id="PTHR41771:SF1">
    <property type="entry name" value="MEMBRANE PROTEIN"/>
    <property type="match status" value="1"/>
</dbReference>
<dbReference type="InterPro" id="IPR012507">
    <property type="entry name" value="YibE_F"/>
</dbReference>
<dbReference type="GeneID" id="42981151"/>
<dbReference type="EMBL" id="CP014873">
    <property type="protein sequence ID" value="ANK61775.1"/>
    <property type="molecule type" value="Genomic_DNA"/>
</dbReference>
<dbReference type="OrthoDB" id="2414035at2"/>
<dbReference type="STRING" id="375175.AYR53_02725"/>
<evidence type="ECO:0000313" key="2">
    <source>
        <dbReference type="Proteomes" id="UP000078582"/>
    </source>
</evidence>
<proteinExistence type="predicted"/>
<dbReference type="PANTHER" id="PTHR41771">
    <property type="entry name" value="MEMBRANE PROTEIN-RELATED"/>
    <property type="match status" value="1"/>
</dbReference>
<dbReference type="PIRSF" id="PIRSF031503">
    <property type="entry name" value="UCP031503_mp"/>
    <property type="match status" value="1"/>
</dbReference>
<dbReference type="AlphaFoldDB" id="A0A192H092"/>
<dbReference type="RefSeq" id="WP_068279500.1">
    <property type="nucleotide sequence ID" value="NZ_CP014873.1"/>
</dbReference>
<dbReference type="InterPro" id="IPR014564">
    <property type="entry name" value="UCP031503_TM"/>
</dbReference>
<name>A0A192H092_9LACO</name>
<organism evidence="1 2">
    <name type="scientific">Loigolactobacillus backii</name>
    <dbReference type="NCBI Taxonomy" id="375175"/>
    <lineage>
        <taxon>Bacteria</taxon>
        <taxon>Bacillati</taxon>
        <taxon>Bacillota</taxon>
        <taxon>Bacilli</taxon>
        <taxon>Lactobacillales</taxon>
        <taxon>Lactobacillaceae</taxon>
        <taxon>Loigolactobacillus</taxon>
    </lineage>
</organism>
<accession>A0A192H092</accession>
<protein>
    <submittedName>
        <fullName evidence="1">Uncharacterized protein</fullName>
    </submittedName>
</protein>
<evidence type="ECO:0000313" key="1">
    <source>
        <dbReference type="EMBL" id="ANK61775.1"/>
    </source>
</evidence>
<dbReference type="Proteomes" id="UP000078582">
    <property type="component" value="Chromosome"/>
</dbReference>
<reference evidence="1 2" key="1">
    <citation type="submission" date="2016-03" db="EMBL/GenBank/DDBJ databases">
        <title>Pediococcus and Lactobacillus from brewery environment - whole genome sequencing and assembly.</title>
        <authorList>
            <person name="Behr J."/>
            <person name="Geissler A.J."/>
            <person name="Vogel R.F."/>
        </authorList>
    </citation>
    <scope>NUCLEOTIDE SEQUENCE [LARGE SCALE GENOMIC DNA]</scope>
    <source>
        <strain evidence="1 2">TMW 1.1989</strain>
    </source>
</reference>
<sequence>MSTIPALGLLLLVVMVLVGGKQGALSFLSLLLNFVFLFAAIVLVSLHFSPIVVTLIFGIVILAVTIFLGNDDEVTTQTAFFASILVMLVLLALILPVEHWASVQGFGMEDSDDLEGMSLLIGIKFMQVSIVTAVFSTLGAIAEAAMAISAGLAEIVQQQPKIATKQLFYDGITVGKQIIGTTFNTLFFGFFGGFLGLFIWYVDLHYSLGQFLNNKIFDAEILMVLFSLISVILTVPMTTWVMTRRIHRVRKNKRAN</sequence>
<keyword evidence="2" id="KW-1185">Reference proteome</keyword>
<gene>
    <name evidence="1" type="ORF">AYR53_02725</name>
</gene>
<dbReference type="Pfam" id="PF07907">
    <property type="entry name" value="YibE_F"/>
    <property type="match status" value="1"/>
</dbReference>